<reference evidence="7 8" key="1">
    <citation type="journal article" date="2008" name="Nature">
        <title>The genome of the choanoflagellate Monosiga brevicollis and the origin of metazoans.</title>
        <authorList>
            <consortium name="JGI Sequencing"/>
            <person name="King N."/>
            <person name="Westbrook M.J."/>
            <person name="Young S.L."/>
            <person name="Kuo A."/>
            <person name="Abedin M."/>
            <person name="Chapman J."/>
            <person name="Fairclough S."/>
            <person name="Hellsten U."/>
            <person name="Isogai Y."/>
            <person name="Letunic I."/>
            <person name="Marr M."/>
            <person name="Pincus D."/>
            <person name="Putnam N."/>
            <person name="Rokas A."/>
            <person name="Wright K.J."/>
            <person name="Zuzow R."/>
            <person name="Dirks W."/>
            <person name="Good M."/>
            <person name="Goodstein D."/>
            <person name="Lemons D."/>
            <person name="Li W."/>
            <person name="Lyons J.B."/>
            <person name="Morris A."/>
            <person name="Nichols S."/>
            <person name="Richter D.J."/>
            <person name="Salamov A."/>
            <person name="Bork P."/>
            <person name="Lim W.A."/>
            <person name="Manning G."/>
            <person name="Miller W.T."/>
            <person name="McGinnis W."/>
            <person name="Shapiro H."/>
            <person name="Tjian R."/>
            <person name="Grigoriev I.V."/>
            <person name="Rokhsar D."/>
        </authorList>
    </citation>
    <scope>NUCLEOTIDE SEQUENCE [LARGE SCALE GENOMIC DNA]</scope>
    <source>
        <strain evidence="8">MX1 / ATCC 50154</strain>
    </source>
</reference>
<dbReference type="PRINTS" id="PR00982">
    <property type="entry name" value="TRNASYNTHLYS"/>
</dbReference>
<dbReference type="Pfam" id="PF00152">
    <property type="entry name" value="tRNA-synt_2"/>
    <property type="match status" value="2"/>
</dbReference>
<dbReference type="InterPro" id="IPR044136">
    <property type="entry name" value="Lys-tRNA-ligase_II_N"/>
</dbReference>
<dbReference type="InterPro" id="IPR018149">
    <property type="entry name" value="Lys-tRNA-synth_II_C"/>
</dbReference>
<dbReference type="Proteomes" id="UP000001357">
    <property type="component" value="Unassembled WGS sequence"/>
</dbReference>
<evidence type="ECO:0000256" key="1">
    <source>
        <dbReference type="ARBA" id="ARBA00022598"/>
    </source>
</evidence>
<dbReference type="KEGG" id="mbr:MONBRDRAFT_34359"/>
<dbReference type="GO" id="GO:0005524">
    <property type="term" value="F:ATP binding"/>
    <property type="evidence" value="ECO:0007669"/>
    <property type="project" value="UniProtKB-KW"/>
</dbReference>
<evidence type="ECO:0000313" key="7">
    <source>
        <dbReference type="EMBL" id="EDQ85280.1"/>
    </source>
</evidence>
<dbReference type="InterPro" id="IPR004364">
    <property type="entry name" value="Aa-tRNA-synt_II"/>
</dbReference>
<protein>
    <recommendedName>
        <fullName evidence="5">Lysyl-tRNA synthetase</fullName>
    </recommendedName>
</protein>
<evidence type="ECO:0000256" key="4">
    <source>
        <dbReference type="ARBA" id="ARBA00023146"/>
    </source>
</evidence>
<dbReference type="GeneID" id="5895161"/>
<dbReference type="eggNOG" id="KOG1885">
    <property type="taxonomic scope" value="Eukaryota"/>
</dbReference>
<organism evidence="7 8">
    <name type="scientific">Monosiga brevicollis</name>
    <name type="common">Choanoflagellate</name>
    <dbReference type="NCBI Taxonomy" id="81824"/>
    <lineage>
        <taxon>Eukaryota</taxon>
        <taxon>Choanoflagellata</taxon>
        <taxon>Craspedida</taxon>
        <taxon>Salpingoecidae</taxon>
        <taxon>Monosiga</taxon>
    </lineage>
</organism>
<dbReference type="STRING" id="81824.A9VB54"/>
<evidence type="ECO:0000313" key="8">
    <source>
        <dbReference type="Proteomes" id="UP000001357"/>
    </source>
</evidence>
<keyword evidence="2" id="KW-0547">Nucleotide-binding</keyword>
<dbReference type="InterPro" id="IPR012340">
    <property type="entry name" value="NA-bd_OB-fold"/>
</dbReference>
<keyword evidence="1" id="KW-0436">Ligase</keyword>
<dbReference type="SUPFAM" id="SSF55681">
    <property type="entry name" value="Class II aaRS and biotin synthetases"/>
    <property type="match status" value="1"/>
</dbReference>
<dbReference type="GO" id="GO:0005737">
    <property type="term" value="C:cytoplasm"/>
    <property type="evidence" value="ECO:0000318"/>
    <property type="project" value="GO_Central"/>
</dbReference>
<dbReference type="AlphaFoldDB" id="A9VB54"/>
<keyword evidence="3" id="KW-0067">ATP-binding</keyword>
<dbReference type="PANTHER" id="PTHR42918">
    <property type="entry name" value="LYSYL-TRNA SYNTHETASE"/>
    <property type="match status" value="1"/>
</dbReference>
<keyword evidence="4" id="KW-0030">Aminoacyl-tRNA synthetase</keyword>
<dbReference type="CDD" id="cd04322">
    <property type="entry name" value="LysRS_N"/>
    <property type="match status" value="1"/>
</dbReference>
<evidence type="ECO:0000256" key="3">
    <source>
        <dbReference type="ARBA" id="ARBA00022840"/>
    </source>
</evidence>
<dbReference type="Gene3D" id="2.40.50.140">
    <property type="entry name" value="Nucleic acid-binding proteins"/>
    <property type="match status" value="1"/>
</dbReference>
<dbReference type="GO" id="GO:0004824">
    <property type="term" value="F:lysine-tRNA ligase activity"/>
    <property type="evidence" value="ECO:0000318"/>
    <property type="project" value="GO_Central"/>
</dbReference>
<evidence type="ECO:0000256" key="5">
    <source>
        <dbReference type="ARBA" id="ARBA00030563"/>
    </source>
</evidence>
<proteinExistence type="predicted"/>
<dbReference type="PROSITE" id="PS50862">
    <property type="entry name" value="AA_TRNA_LIGASE_II"/>
    <property type="match status" value="1"/>
</dbReference>
<dbReference type="EMBL" id="CH991575">
    <property type="protein sequence ID" value="EDQ85280.1"/>
    <property type="molecule type" value="Genomic_DNA"/>
</dbReference>
<name>A9VB54_MONBE</name>
<sequence>MAVRLWISAAPNWGYGAPQRMLNRMVRLNLHSVARLATTTTTTTTITPRAREEAGAAAAIPFEPMLYHLRPVPEEFQQALACNVANAFAAAARTEPGATAQDTQMRICGRVTSVRAMGKHLYFSDLEDHSGRIQVMCSKRHLDEVSQQRLLHRHDHIEVFGSPGKTKTGEPTLKAQLVRVIAPCQAQLPDHIEDKEKQVRERHIYLNTVDNDLRQTLKMRNQVLSTIREFFALRDFVEVETPILSAQSGGAIARPFITRANALQADLHLRIAPELYLKRLVIGGLHRVFEIGKVFRNEVNKVYADPGNAGPVLRRACQELHLERMELFINGAELCNAYQELNDPAEQRRRFEAQHRERQQGNDELPLPDEDFCQALEAGLPPTVGWGLGVDRVIMVLSGKPHIRDVLAFPILAPKQATSQDGC</sequence>
<dbReference type="Pfam" id="PF01336">
    <property type="entry name" value="tRNA_anti-codon"/>
    <property type="match status" value="1"/>
</dbReference>
<gene>
    <name evidence="7" type="ORF">MONBRDRAFT_34359</name>
</gene>
<dbReference type="GO" id="GO:0006430">
    <property type="term" value="P:lysyl-tRNA aminoacylation"/>
    <property type="evidence" value="ECO:0000318"/>
    <property type="project" value="GO_Central"/>
</dbReference>
<dbReference type="Gene3D" id="3.30.930.10">
    <property type="entry name" value="Bira Bifunctional Protein, Domain 2"/>
    <property type="match status" value="2"/>
</dbReference>
<dbReference type="InterPro" id="IPR045864">
    <property type="entry name" value="aa-tRNA-synth_II/BPL/LPL"/>
</dbReference>
<evidence type="ECO:0000256" key="2">
    <source>
        <dbReference type="ARBA" id="ARBA00022741"/>
    </source>
</evidence>
<keyword evidence="8" id="KW-1185">Reference proteome</keyword>
<feature type="domain" description="Aminoacyl-transfer RNA synthetases class-II family profile" evidence="6">
    <location>
        <begin position="217"/>
        <end position="414"/>
    </location>
</feature>
<accession>A9VB54</accession>
<dbReference type="RefSeq" id="XP_001749901.1">
    <property type="nucleotide sequence ID" value="XM_001749849.1"/>
</dbReference>
<dbReference type="InterPro" id="IPR004365">
    <property type="entry name" value="NA-bd_OB_tRNA"/>
</dbReference>
<dbReference type="InterPro" id="IPR006195">
    <property type="entry name" value="aa-tRNA-synth_II"/>
</dbReference>
<dbReference type="PANTHER" id="PTHR42918:SF15">
    <property type="entry name" value="LYSINE--TRNA LIGASE, CHLOROPLASTIC_MITOCHONDRIAL"/>
    <property type="match status" value="1"/>
</dbReference>
<dbReference type="InParanoid" id="A9VB54"/>
<evidence type="ECO:0000259" key="6">
    <source>
        <dbReference type="PROSITE" id="PS50862"/>
    </source>
</evidence>
<dbReference type="GO" id="GO:0000049">
    <property type="term" value="F:tRNA binding"/>
    <property type="evidence" value="ECO:0000318"/>
    <property type="project" value="GO_Central"/>
</dbReference>
<dbReference type="SUPFAM" id="SSF50249">
    <property type="entry name" value="Nucleic acid-binding proteins"/>
    <property type="match status" value="1"/>
</dbReference>